<keyword evidence="4" id="KW-1185">Reference proteome</keyword>
<dbReference type="GO" id="GO:0005680">
    <property type="term" value="C:anaphase-promoting complex"/>
    <property type="evidence" value="ECO:0007669"/>
    <property type="project" value="TreeGrafter"/>
</dbReference>
<keyword evidence="1 2" id="KW-0802">TPR repeat</keyword>
<dbReference type="EnsemblMetazoa" id="CLYHEMT019574.1">
    <property type="protein sequence ID" value="CLYHEMP019574.1"/>
    <property type="gene ID" value="CLYHEMG019574"/>
</dbReference>
<dbReference type="SMART" id="SM00028">
    <property type="entry name" value="TPR"/>
    <property type="match status" value="5"/>
</dbReference>
<organism evidence="3 4">
    <name type="scientific">Clytia hemisphaerica</name>
    <dbReference type="NCBI Taxonomy" id="252671"/>
    <lineage>
        <taxon>Eukaryota</taxon>
        <taxon>Metazoa</taxon>
        <taxon>Cnidaria</taxon>
        <taxon>Hydrozoa</taxon>
        <taxon>Hydroidolina</taxon>
        <taxon>Leptothecata</taxon>
        <taxon>Obeliida</taxon>
        <taxon>Clytiidae</taxon>
        <taxon>Clytia</taxon>
    </lineage>
</organism>
<dbReference type="Pfam" id="PF13181">
    <property type="entry name" value="TPR_8"/>
    <property type="match status" value="1"/>
</dbReference>
<dbReference type="Gene3D" id="1.25.40.10">
    <property type="entry name" value="Tetratricopeptide repeat domain"/>
    <property type="match status" value="4"/>
</dbReference>
<dbReference type="SUPFAM" id="SSF48452">
    <property type="entry name" value="TPR-like"/>
    <property type="match status" value="2"/>
</dbReference>
<evidence type="ECO:0000313" key="3">
    <source>
        <dbReference type="EnsemblMetazoa" id="CLYHEMP019574.1"/>
    </source>
</evidence>
<sequence>MTISLEDVAQLHSDGLLSNINSLVSLMLSTNELSNPTSIEDQNATVKKYQMMVYYADSLYEDDCFKRAERYYTDALKLKKNSAKMKNKATTSSKPTSTGLTSEVEIKYKIFKCQTKLDNHKESLNTLESIVPKQRTPKVNMALGRLYQKHGMERSALTCYKEVLRASPLALEAVECLLKLGVSLQEVISLMTTTKTKMPDWLLQYVKGFSFSAVCKYSKAIQVYKSLESQHLKENINLLSKLGESYYRIGEKQTASTHFSKLRALDKTNLRGMDIYAHILADQGQKAELEILAQELSDVTQIKTEPWVAMSYYCSCANQKARAIYFAQKAHTTDTSNVEALTLKASLLKSLNKHQESIIHFREAIRLAPNQLECYEGLVECHTSLKRNKEAMNIARNAHKTIGPNARTLALCAKVYSTDANLQEKAKAMLKKALTHDPSYLPAVYQLVELFMKGDEFQGASELLSKQLESQQTSTLHQLYADCLKETGNTSESMDQYNKALR</sequence>
<feature type="repeat" description="TPR" evidence="2">
    <location>
        <begin position="236"/>
        <end position="269"/>
    </location>
</feature>
<dbReference type="PROSITE" id="PS50005">
    <property type="entry name" value="TPR"/>
    <property type="match status" value="2"/>
</dbReference>
<dbReference type="GO" id="GO:0016567">
    <property type="term" value="P:protein ubiquitination"/>
    <property type="evidence" value="ECO:0007669"/>
    <property type="project" value="TreeGrafter"/>
</dbReference>
<reference evidence="3" key="1">
    <citation type="submission" date="2021-01" db="UniProtKB">
        <authorList>
            <consortium name="EnsemblMetazoa"/>
        </authorList>
    </citation>
    <scope>IDENTIFICATION</scope>
</reference>
<evidence type="ECO:0000256" key="1">
    <source>
        <dbReference type="ARBA" id="ARBA00022803"/>
    </source>
</evidence>
<dbReference type="GO" id="GO:0051301">
    <property type="term" value="P:cell division"/>
    <property type="evidence" value="ECO:0007669"/>
    <property type="project" value="TreeGrafter"/>
</dbReference>
<dbReference type="PANTHER" id="PTHR12558">
    <property type="entry name" value="CELL DIVISION CYCLE 16,23,27"/>
    <property type="match status" value="1"/>
</dbReference>
<dbReference type="AlphaFoldDB" id="A0A7M5XA22"/>
<dbReference type="Proteomes" id="UP000594262">
    <property type="component" value="Unplaced"/>
</dbReference>
<evidence type="ECO:0008006" key="5">
    <source>
        <dbReference type="Google" id="ProtNLM"/>
    </source>
</evidence>
<protein>
    <recommendedName>
        <fullName evidence="5">Anaphase-promoting complex subunit 7</fullName>
    </recommendedName>
</protein>
<dbReference type="GO" id="GO:0045842">
    <property type="term" value="P:positive regulation of mitotic metaphase/anaphase transition"/>
    <property type="evidence" value="ECO:0007669"/>
    <property type="project" value="TreeGrafter"/>
</dbReference>
<dbReference type="Pfam" id="PF14559">
    <property type="entry name" value="TPR_19"/>
    <property type="match status" value="1"/>
</dbReference>
<dbReference type="InterPro" id="IPR011990">
    <property type="entry name" value="TPR-like_helical_dom_sf"/>
</dbReference>
<name>A0A7M5XA22_9CNID</name>
<proteinExistence type="predicted"/>
<dbReference type="InterPro" id="IPR019734">
    <property type="entry name" value="TPR_rpt"/>
</dbReference>
<dbReference type="PANTHER" id="PTHR12558:SF36">
    <property type="entry name" value="ANAPHASE-PROMOTING COMPLEX SUBUNIT 7"/>
    <property type="match status" value="1"/>
</dbReference>
<feature type="repeat" description="TPR" evidence="2">
    <location>
        <begin position="338"/>
        <end position="371"/>
    </location>
</feature>
<dbReference type="OrthoDB" id="308440at2759"/>
<evidence type="ECO:0000313" key="4">
    <source>
        <dbReference type="Proteomes" id="UP000594262"/>
    </source>
</evidence>
<evidence type="ECO:0000256" key="2">
    <source>
        <dbReference type="PROSITE-ProRule" id="PRU00339"/>
    </source>
</evidence>
<accession>A0A7M5XA22</accession>